<dbReference type="AlphaFoldDB" id="A0AAN0T216"/>
<evidence type="ECO:0000313" key="1">
    <source>
        <dbReference type="EMBL" id="AJO20972.1"/>
    </source>
</evidence>
<organism evidence="1 2">
    <name type="scientific">Heyndrickxia coagulans</name>
    <name type="common">Weizmannia coagulans</name>
    <dbReference type="NCBI Taxonomy" id="1398"/>
    <lineage>
        <taxon>Bacteria</taxon>
        <taxon>Bacillati</taxon>
        <taxon>Bacillota</taxon>
        <taxon>Bacilli</taxon>
        <taxon>Bacillales</taxon>
        <taxon>Bacillaceae</taxon>
        <taxon>Heyndrickxia</taxon>
    </lineage>
</organism>
<dbReference type="Proteomes" id="UP000032024">
    <property type="component" value="Chromosome"/>
</dbReference>
<dbReference type="EMBL" id="CP010525">
    <property type="protein sequence ID" value="AJO20972.1"/>
    <property type="molecule type" value="Genomic_DNA"/>
</dbReference>
<gene>
    <name evidence="1" type="ORF">SB48_HM08orf00263</name>
</gene>
<keyword evidence="2" id="KW-1185">Reference proteome</keyword>
<protein>
    <submittedName>
        <fullName evidence="1">Uncharacterized protein</fullName>
    </submittedName>
</protein>
<proteinExistence type="predicted"/>
<sequence length="60" mass="7072">MSTMTAERNKSKIISFFPASIDFFRGRVHVFILPQMRPILLTKAGNRHKEIQKNKEKRID</sequence>
<reference evidence="2" key="1">
    <citation type="submission" date="2015-01" db="EMBL/GenBank/DDBJ databases">
        <title>Comparative genome analysis of Bacillus coagulans HM-08, Clostridium butyricum HM-68, Bacillus subtilis HM-66 and Bacillus paralicheniformis BL-09.</title>
        <authorList>
            <person name="Zhang H."/>
        </authorList>
    </citation>
    <scope>NUCLEOTIDE SEQUENCE [LARGE SCALE GENOMIC DNA]</scope>
    <source>
        <strain evidence="2">HM-08</strain>
    </source>
</reference>
<evidence type="ECO:0000313" key="2">
    <source>
        <dbReference type="Proteomes" id="UP000032024"/>
    </source>
</evidence>
<accession>A0AAN0T216</accession>
<name>A0AAN0T216_HEYCO</name>